<reference evidence="1" key="1">
    <citation type="journal article" date="2014" name="Int. J. Syst. Evol. Microbiol.">
        <title>Complete genome sequence of Corynebacterium casei LMG S-19264T (=DSM 44701T), isolated from a smear-ripened cheese.</title>
        <authorList>
            <consortium name="US DOE Joint Genome Institute (JGI-PGF)"/>
            <person name="Walter F."/>
            <person name="Albersmeier A."/>
            <person name="Kalinowski J."/>
            <person name="Ruckert C."/>
        </authorList>
    </citation>
    <scope>NUCLEOTIDE SEQUENCE</scope>
    <source>
        <strain evidence="1">KCTC 32182</strain>
    </source>
</reference>
<dbReference type="GO" id="GO:0044659">
    <property type="term" value="P:viral release from host cell by cytolysis"/>
    <property type="evidence" value="ECO:0007669"/>
    <property type="project" value="InterPro"/>
</dbReference>
<protein>
    <recommendedName>
        <fullName evidence="3">Bacteriophage Rz lysis protein</fullName>
    </recommendedName>
</protein>
<accession>A0A918U7Z6</accession>
<organism evidence="1 2">
    <name type="scientific">Paludibacterium paludis</name>
    <dbReference type="NCBI Taxonomy" id="1225769"/>
    <lineage>
        <taxon>Bacteria</taxon>
        <taxon>Pseudomonadati</taxon>
        <taxon>Pseudomonadota</taxon>
        <taxon>Betaproteobacteria</taxon>
        <taxon>Neisseriales</taxon>
        <taxon>Chromobacteriaceae</taxon>
        <taxon>Paludibacterium</taxon>
    </lineage>
</organism>
<dbReference type="EMBL" id="BMYX01000002">
    <property type="protein sequence ID" value="GGY06999.1"/>
    <property type="molecule type" value="Genomic_DNA"/>
</dbReference>
<dbReference type="Proteomes" id="UP000645257">
    <property type="component" value="Unassembled WGS sequence"/>
</dbReference>
<comment type="caution">
    <text evidence="1">The sequence shown here is derived from an EMBL/GenBank/DDBJ whole genome shotgun (WGS) entry which is preliminary data.</text>
</comment>
<evidence type="ECO:0000313" key="1">
    <source>
        <dbReference type="EMBL" id="GGY06999.1"/>
    </source>
</evidence>
<proteinExistence type="predicted"/>
<dbReference type="AlphaFoldDB" id="A0A918U7Z6"/>
<dbReference type="RefSeq" id="WP_189531249.1">
    <property type="nucleotide sequence ID" value="NZ_BMYX01000002.1"/>
</dbReference>
<keyword evidence="2" id="KW-1185">Reference proteome</keyword>
<evidence type="ECO:0000313" key="2">
    <source>
        <dbReference type="Proteomes" id="UP000645257"/>
    </source>
</evidence>
<name>A0A918U7Z6_9NEIS</name>
<reference evidence="1" key="2">
    <citation type="submission" date="2020-09" db="EMBL/GenBank/DDBJ databases">
        <authorList>
            <person name="Sun Q."/>
            <person name="Kim S."/>
        </authorList>
    </citation>
    <scope>NUCLEOTIDE SEQUENCE</scope>
    <source>
        <strain evidence="1">KCTC 32182</strain>
    </source>
</reference>
<dbReference type="InterPro" id="IPR004929">
    <property type="entry name" value="I-spanin"/>
</dbReference>
<evidence type="ECO:0008006" key="3">
    <source>
        <dbReference type="Google" id="ProtNLM"/>
    </source>
</evidence>
<sequence length="146" mass="15768">MRVLIVLIAGLAIGSALFFWGRHEARTELAAKTAMAAARARERERADAQAFGVIDRELTHAWKTQLDEKNRTIDDLRSGALKLRRRLAARVPDAPAGAGQRDASAAGGLLPEDAAFLVRLAADADRNTEQLAACQRLLSAERAGPE</sequence>
<dbReference type="Pfam" id="PF03245">
    <property type="entry name" value="Phage_lysis"/>
    <property type="match status" value="1"/>
</dbReference>
<gene>
    <name evidence="1" type="ORF">GCM10011289_06980</name>
</gene>